<dbReference type="GO" id="GO:0006508">
    <property type="term" value="P:proteolysis"/>
    <property type="evidence" value="ECO:0007669"/>
    <property type="project" value="UniProtKB-KW"/>
</dbReference>
<dbReference type="GO" id="GO:0071108">
    <property type="term" value="P:protein K48-linked deubiquitination"/>
    <property type="evidence" value="ECO:0007669"/>
    <property type="project" value="TreeGrafter"/>
</dbReference>
<dbReference type="GO" id="GO:0036435">
    <property type="term" value="F:K48-linked polyubiquitin modification-dependent protein binding"/>
    <property type="evidence" value="ECO:0007669"/>
    <property type="project" value="UniProtKB-UniRule"/>
</dbReference>
<name>A0A8W8N3V8_MAGGI</name>
<comment type="similarity">
    <text evidence="1 2">Belongs to the MINDY deubiquitinase family. FAM63 subfamily.</text>
</comment>
<dbReference type="GO" id="GO:0071944">
    <property type="term" value="C:cell periphery"/>
    <property type="evidence" value="ECO:0007669"/>
    <property type="project" value="TreeGrafter"/>
</dbReference>
<keyword evidence="2" id="KW-0833">Ubl conjugation pathway</keyword>
<dbReference type="Proteomes" id="UP000005408">
    <property type="component" value="Unassembled WGS sequence"/>
</dbReference>
<reference evidence="5" key="1">
    <citation type="submission" date="2022-08" db="UniProtKB">
        <authorList>
            <consortium name="EnsemblMetazoa"/>
        </authorList>
    </citation>
    <scope>IDENTIFICATION</scope>
    <source>
        <strain evidence="5">05x7-T-G4-1.051#20</strain>
    </source>
</reference>
<dbReference type="GO" id="GO:1990380">
    <property type="term" value="F:K48-linked deubiquitinase activity"/>
    <property type="evidence" value="ECO:0007669"/>
    <property type="project" value="UniProtKB-UniRule"/>
</dbReference>
<comment type="catalytic activity">
    <reaction evidence="2">
        <text>Thiol-dependent hydrolysis of ester, thioester, amide, peptide and isopeptide bonds formed by the C-terminal Gly of ubiquitin (a 76-residue protein attached to proteins as an intracellular targeting signal).</text>
        <dbReference type="EC" id="3.4.19.12"/>
    </reaction>
</comment>
<dbReference type="GO" id="GO:0005829">
    <property type="term" value="C:cytosol"/>
    <property type="evidence" value="ECO:0007669"/>
    <property type="project" value="TreeGrafter"/>
</dbReference>
<keyword evidence="2" id="KW-0378">Hydrolase</keyword>
<evidence type="ECO:0000259" key="4">
    <source>
        <dbReference type="Pfam" id="PF04424"/>
    </source>
</evidence>
<dbReference type="PANTHER" id="PTHR18063">
    <property type="entry name" value="NF-E2 INDUCIBLE PROTEIN"/>
    <property type="match status" value="1"/>
</dbReference>
<evidence type="ECO:0000256" key="2">
    <source>
        <dbReference type="RuleBase" id="RU367139"/>
    </source>
</evidence>
<dbReference type="InterPro" id="IPR007518">
    <property type="entry name" value="MINDY"/>
</dbReference>
<dbReference type="GO" id="GO:0004843">
    <property type="term" value="F:cysteine-type deubiquitinase activity"/>
    <property type="evidence" value="ECO:0007669"/>
    <property type="project" value="UniProtKB-UniRule"/>
</dbReference>
<proteinExistence type="inferred from homology"/>
<evidence type="ECO:0000256" key="3">
    <source>
        <dbReference type="SAM" id="MobiDB-lite"/>
    </source>
</evidence>
<organism evidence="5 6">
    <name type="scientific">Magallana gigas</name>
    <name type="common">Pacific oyster</name>
    <name type="synonym">Crassostrea gigas</name>
    <dbReference type="NCBI Taxonomy" id="29159"/>
    <lineage>
        <taxon>Eukaryota</taxon>
        <taxon>Metazoa</taxon>
        <taxon>Spiralia</taxon>
        <taxon>Lophotrochozoa</taxon>
        <taxon>Mollusca</taxon>
        <taxon>Bivalvia</taxon>
        <taxon>Autobranchia</taxon>
        <taxon>Pteriomorphia</taxon>
        <taxon>Ostreida</taxon>
        <taxon>Ostreoidea</taxon>
        <taxon>Ostreidae</taxon>
        <taxon>Magallana</taxon>
    </lineage>
</organism>
<keyword evidence="2" id="KW-0645">Protease</keyword>
<evidence type="ECO:0000313" key="6">
    <source>
        <dbReference type="Proteomes" id="UP000005408"/>
    </source>
</evidence>
<comment type="function">
    <text evidence="2">Hydrolase that can specifically remove 'Lys-48'-linked conjugated ubiquitin from proteins. Has exodeubiquitinase activity and has a preference for long polyubiquitin chains. May play a regulatory role at the level of protein turnover.</text>
</comment>
<dbReference type="GO" id="GO:0140934">
    <property type="term" value="F:histone deubiquitinase activity"/>
    <property type="evidence" value="ECO:0007669"/>
    <property type="project" value="UniProtKB-UniRule"/>
</dbReference>
<sequence length="186" mass="21206">MSVVLVSSIIKVHFILQNELFVLVTDQGFLNEKNVVWETLNNVEGDGYFVDAQFHTYTKPPPISESLAPPTVPPGSEEQVDQDYLLAMSLQQEQQMTDEELAWKHSQQQPEHAQISDHELAARLQAEEDERAMRAMNEQQQRQQQQQPQGQRSAAAAPGASRGRPRERAERDREPRDKSKDNCCIL</sequence>
<accession>A0A8W8N3V8</accession>
<evidence type="ECO:0000313" key="5">
    <source>
        <dbReference type="EnsemblMetazoa" id="G3838.2:cds"/>
    </source>
</evidence>
<feature type="compositionally biased region" description="Low complexity" evidence="3">
    <location>
        <begin position="134"/>
        <end position="162"/>
    </location>
</feature>
<dbReference type="EC" id="3.4.19.12" evidence="2"/>
<feature type="compositionally biased region" description="Basic and acidic residues" evidence="3">
    <location>
        <begin position="164"/>
        <end position="186"/>
    </location>
</feature>
<dbReference type="Pfam" id="PF04424">
    <property type="entry name" value="MINDY_DUB"/>
    <property type="match status" value="1"/>
</dbReference>
<protein>
    <recommendedName>
        <fullName evidence="2">Ubiquitin carboxyl-terminal hydrolase</fullName>
        <ecNumber evidence="2">3.4.19.12</ecNumber>
    </recommendedName>
</protein>
<dbReference type="GO" id="GO:0016807">
    <property type="term" value="F:cysteine-type carboxypeptidase activity"/>
    <property type="evidence" value="ECO:0007669"/>
    <property type="project" value="TreeGrafter"/>
</dbReference>
<dbReference type="InterPro" id="IPR033979">
    <property type="entry name" value="MINDY_domain"/>
</dbReference>
<feature type="region of interest" description="Disordered" evidence="3">
    <location>
        <begin position="88"/>
        <end position="186"/>
    </location>
</feature>
<dbReference type="EnsemblMetazoa" id="G3838.2">
    <property type="protein sequence ID" value="G3838.2:cds"/>
    <property type="gene ID" value="G3838"/>
</dbReference>
<feature type="domain" description="MINDY deubiquitinase" evidence="4">
    <location>
        <begin position="17"/>
        <end position="54"/>
    </location>
</feature>
<keyword evidence="6" id="KW-1185">Reference proteome</keyword>
<keyword evidence="2" id="KW-0788">Thiol protease</keyword>
<evidence type="ECO:0000256" key="1">
    <source>
        <dbReference type="ARBA" id="ARBA00006616"/>
    </source>
</evidence>
<dbReference type="PANTHER" id="PTHR18063:SF6">
    <property type="entry name" value="UBIQUITIN CARBOXYL-TERMINAL HYDROLASE"/>
    <property type="match status" value="1"/>
</dbReference>
<dbReference type="AlphaFoldDB" id="A0A8W8N3V8"/>